<sequence>MYFLEFLFNVCVYESFDSIGATSSIDENSSLLRHDRFDKTKENVVLRRHNRGVKNNISKILDFETLNIKQSHIKSSHLKDLFNYIYKIRLNNHPISSLHKVMRSILLMNIANSIIEDKEYNQSQCLSEIILVVRNFARLHLKELHIKNPKISNFLQKTINFNEFDDSYYEYRVYKWFMNMFNIKIIYLIETMPKSETYDFSIHELKLDDMDVFDRYFKETH</sequence>
<accession>A0AAX4J841</accession>
<evidence type="ECO:0000313" key="1">
    <source>
        <dbReference type="EMBL" id="WUR02133.1"/>
    </source>
</evidence>
<name>A0AAX4J841_9MICR</name>
<gene>
    <name evidence="1" type="ORF">VNE69_01072</name>
</gene>
<protein>
    <submittedName>
        <fullName evidence="1">Uncharacterized protein</fullName>
    </submittedName>
</protein>
<reference evidence="1" key="1">
    <citation type="journal article" date="2024" name="BMC Genomics">
        <title>Functional annotation of a divergent genome using sequence and structure-based similarity.</title>
        <authorList>
            <person name="Svedberg D."/>
            <person name="Winiger R.R."/>
            <person name="Berg A."/>
            <person name="Sharma H."/>
            <person name="Tellgren-Roth C."/>
            <person name="Debrunner-Vossbrinck B.A."/>
            <person name="Vossbrinck C.R."/>
            <person name="Barandun J."/>
        </authorList>
    </citation>
    <scope>NUCLEOTIDE SEQUENCE</scope>
    <source>
        <strain evidence="1">Illinois isolate</strain>
    </source>
</reference>
<dbReference type="RefSeq" id="XP_065328278.1">
    <property type="nucleotide sequence ID" value="XM_065472206.1"/>
</dbReference>
<dbReference type="KEGG" id="vnx:VNE69_01072"/>
<dbReference type="GeneID" id="90539937"/>
<dbReference type="AlphaFoldDB" id="A0AAX4J841"/>
<keyword evidence="2" id="KW-1185">Reference proteome</keyword>
<proteinExistence type="predicted"/>
<dbReference type="EMBL" id="CP142726">
    <property type="protein sequence ID" value="WUR02133.1"/>
    <property type="molecule type" value="Genomic_DNA"/>
</dbReference>
<organism evidence="1 2">
    <name type="scientific">Vairimorpha necatrix</name>
    <dbReference type="NCBI Taxonomy" id="6039"/>
    <lineage>
        <taxon>Eukaryota</taxon>
        <taxon>Fungi</taxon>
        <taxon>Fungi incertae sedis</taxon>
        <taxon>Microsporidia</taxon>
        <taxon>Nosematidae</taxon>
        <taxon>Vairimorpha</taxon>
    </lineage>
</organism>
<dbReference type="Proteomes" id="UP001334084">
    <property type="component" value="Chromosome 1"/>
</dbReference>
<evidence type="ECO:0000313" key="2">
    <source>
        <dbReference type="Proteomes" id="UP001334084"/>
    </source>
</evidence>